<keyword evidence="3" id="KW-1185">Reference proteome</keyword>
<evidence type="ECO:0000313" key="3">
    <source>
        <dbReference type="Proteomes" id="UP001254848"/>
    </source>
</evidence>
<comment type="caution">
    <text evidence="2">The sequence shown here is derived from an EMBL/GenBank/DDBJ whole genome shotgun (WGS) entry which is preliminary data.</text>
</comment>
<protein>
    <submittedName>
        <fullName evidence="2">Uncharacterized protein</fullName>
    </submittedName>
</protein>
<gene>
    <name evidence="2" type="ORF">Q4T40_05325</name>
</gene>
<reference evidence="2 3" key="1">
    <citation type="submission" date="2023-07" db="EMBL/GenBank/DDBJ databases">
        <title>The novel representative of Negativicutes class, Anaeroselena agilis gen. nov. sp. nov.</title>
        <authorList>
            <person name="Prokofeva M.I."/>
            <person name="Elcheninov A.G."/>
            <person name="Klyukina A."/>
            <person name="Kublanov I.V."/>
            <person name="Frolov E.N."/>
            <person name="Podosokorskaya O.A."/>
        </authorList>
    </citation>
    <scope>NUCLEOTIDE SEQUENCE [LARGE SCALE GENOMIC DNA]</scope>
    <source>
        <strain evidence="2 3">4137-cl</strain>
    </source>
</reference>
<proteinExistence type="predicted"/>
<name>A0ABU3NV16_9FIRM</name>
<sequence>MKEFWKRIETGFAIFIRITFAVTFCWVWIPLWIIGATYKLITGRDLRV</sequence>
<dbReference type="Proteomes" id="UP001254848">
    <property type="component" value="Unassembled WGS sequence"/>
</dbReference>
<accession>A0ABU3NV16</accession>
<dbReference type="RefSeq" id="WP_413779197.1">
    <property type="nucleotide sequence ID" value="NZ_JAUOZS010000001.1"/>
</dbReference>
<organism evidence="2 3">
    <name type="scientific">Anaeroselena agilis</name>
    <dbReference type="NCBI Taxonomy" id="3063788"/>
    <lineage>
        <taxon>Bacteria</taxon>
        <taxon>Bacillati</taxon>
        <taxon>Bacillota</taxon>
        <taxon>Negativicutes</taxon>
        <taxon>Acetonemataceae</taxon>
        <taxon>Anaeroselena</taxon>
    </lineage>
</organism>
<dbReference type="EMBL" id="JAUOZS010000001">
    <property type="protein sequence ID" value="MDT8900661.1"/>
    <property type="molecule type" value="Genomic_DNA"/>
</dbReference>
<evidence type="ECO:0000256" key="1">
    <source>
        <dbReference type="SAM" id="Phobius"/>
    </source>
</evidence>
<evidence type="ECO:0000313" key="2">
    <source>
        <dbReference type="EMBL" id="MDT8900661.1"/>
    </source>
</evidence>
<keyword evidence="1" id="KW-0472">Membrane</keyword>
<keyword evidence="1" id="KW-0812">Transmembrane</keyword>
<keyword evidence="1" id="KW-1133">Transmembrane helix</keyword>
<feature type="transmembrane region" description="Helical" evidence="1">
    <location>
        <begin position="12"/>
        <end position="34"/>
    </location>
</feature>